<dbReference type="EMBL" id="BMGC01000013">
    <property type="protein sequence ID" value="GGB33104.1"/>
    <property type="molecule type" value="Genomic_DNA"/>
</dbReference>
<evidence type="ECO:0000313" key="3">
    <source>
        <dbReference type="Proteomes" id="UP000621454"/>
    </source>
</evidence>
<name>A0A916T638_9ACTN</name>
<dbReference type="SUPFAM" id="SSF54373">
    <property type="entry name" value="FAD-linked reductases, C-terminal domain"/>
    <property type="match status" value="1"/>
</dbReference>
<dbReference type="InterPro" id="IPR006076">
    <property type="entry name" value="FAD-dep_OxRdtase"/>
</dbReference>
<comment type="caution">
    <text evidence="2">The sequence shown here is derived from an EMBL/GenBank/DDBJ whole genome shotgun (WGS) entry which is preliminary data.</text>
</comment>
<dbReference type="Pfam" id="PF01266">
    <property type="entry name" value="DAO"/>
    <property type="match status" value="1"/>
</dbReference>
<reference evidence="2" key="2">
    <citation type="submission" date="2020-09" db="EMBL/GenBank/DDBJ databases">
        <authorList>
            <person name="Sun Q."/>
            <person name="Zhou Y."/>
        </authorList>
    </citation>
    <scope>NUCLEOTIDE SEQUENCE</scope>
    <source>
        <strain evidence="2">CGMCC 1.12827</strain>
    </source>
</reference>
<evidence type="ECO:0000259" key="1">
    <source>
        <dbReference type="Pfam" id="PF01266"/>
    </source>
</evidence>
<dbReference type="Gene3D" id="3.50.50.60">
    <property type="entry name" value="FAD/NAD(P)-binding domain"/>
    <property type="match status" value="1"/>
</dbReference>
<dbReference type="AlphaFoldDB" id="A0A916T638"/>
<protein>
    <submittedName>
        <fullName evidence="2">FAD/NAD(P)-binding oxidoreductase</fullName>
    </submittedName>
</protein>
<feature type="domain" description="FAD dependent oxidoreductase" evidence="1">
    <location>
        <begin position="14"/>
        <end position="349"/>
    </location>
</feature>
<keyword evidence="3" id="KW-1185">Reference proteome</keyword>
<proteinExistence type="predicted"/>
<reference evidence="2" key="1">
    <citation type="journal article" date="2014" name="Int. J. Syst. Evol. Microbiol.">
        <title>Complete genome sequence of Corynebacterium casei LMG S-19264T (=DSM 44701T), isolated from a smear-ripened cheese.</title>
        <authorList>
            <consortium name="US DOE Joint Genome Institute (JGI-PGF)"/>
            <person name="Walter F."/>
            <person name="Albersmeier A."/>
            <person name="Kalinowski J."/>
            <person name="Ruckert C."/>
        </authorList>
    </citation>
    <scope>NUCLEOTIDE SEQUENCE</scope>
    <source>
        <strain evidence="2">CGMCC 1.12827</strain>
    </source>
</reference>
<gene>
    <name evidence="2" type="ORF">GCM10011489_21540</name>
</gene>
<sequence length="395" mass="41069">MTISDHTTPVHTTVAVVGGGVVGTAIAHTLSHRGVDVVLLEADSDLGYAASGTNSGILHTGFDSTPGELETELILRSVPLREKIFDALGVPIVRCGAVLMPRGEDDAQTIEELAANAARNGVDVHIRPDDGALEVPGESLTDPVAFTRALGASARAAGVTILLDSPVVGIDESADALVVHTAAGSSITADAVVNAGGLHADDIARMVGDDTFEIYPRTGEFLVFDQLRAHRLEQILLPVPTKRTKGVLVFPTVDGHVIAGPTAVDHEDKADWSVRPQAREEILAKAVSQYPALAGRDPVASHAGLRPAGRNCNYVIGPSAACGRMVNVAAIRSTGLSASLGIAAYVSDLLAEIGIDLGDELPPTRVTSAPASSGATATTPWWQRTARHVAQHLTH</sequence>
<dbReference type="PANTHER" id="PTHR42720:SF1">
    <property type="entry name" value="GLYCEROL 3-PHOSPHATE OXIDASE"/>
    <property type="match status" value="1"/>
</dbReference>
<dbReference type="Proteomes" id="UP000621454">
    <property type="component" value="Unassembled WGS sequence"/>
</dbReference>
<dbReference type="SUPFAM" id="SSF51905">
    <property type="entry name" value="FAD/NAD(P)-binding domain"/>
    <property type="match status" value="1"/>
</dbReference>
<dbReference type="PANTHER" id="PTHR42720">
    <property type="entry name" value="GLYCEROL-3-PHOSPHATE DEHYDROGENASE"/>
    <property type="match status" value="1"/>
</dbReference>
<dbReference type="Gene3D" id="3.30.9.10">
    <property type="entry name" value="D-Amino Acid Oxidase, subunit A, domain 2"/>
    <property type="match status" value="1"/>
</dbReference>
<dbReference type="InterPro" id="IPR036188">
    <property type="entry name" value="FAD/NAD-bd_sf"/>
</dbReference>
<dbReference type="InterPro" id="IPR052745">
    <property type="entry name" value="G3P_Oxidase/Oxidoreductase"/>
</dbReference>
<organism evidence="2 3">
    <name type="scientific">Gordonia jinhuaensis</name>
    <dbReference type="NCBI Taxonomy" id="1517702"/>
    <lineage>
        <taxon>Bacteria</taxon>
        <taxon>Bacillati</taxon>
        <taxon>Actinomycetota</taxon>
        <taxon>Actinomycetes</taxon>
        <taxon>Mycobacteriales</taxon>
        <taxon>Gordoniaceae</taxon>
        <taxon>Gordonia</taxon>
    </lineage>
</organism>
<evidence type="ECO:0000313" key="2">
    <source>
        <dbReference type="EMBL" id="GGB33104.1"/>
    </source>
</evidence>
<accession>A0A916T638</accession>
<dbReference type="RefSeq" id="WP_188586592.1">
    <property type="nucleotide sequence ID" value="NZ_BMGC01000013.1"/>
</dbReference>